<evidence type="ECO:0000313" key="2">
    <source>
        <dbReference type="Proteomes" id="UP001062846"/>
    </source>
</evidence>
<name>A0ACC0PFR7_RHOML</name>
<proteinExistence type="predicted"/>
<dbReference type="Proteomes" id="UP001062846">
    <property type="component" value="Chromosome 3"/>
</dbReference>
<keyword evidence="2" id="KW-1185">Reference proteome</keyword>
<organism evidence="1 2">
    <name type="scientific">Rhododendron molle</name>
    <name type="common">Chinese azalea</name>
    <name type="synonym">Azalea mollis</name>
    <dbReference type="NCBI Taxonomy" id="49168"/>
    <lineage>
        <taxon>Eukaryota</taxon>
        <taxon>Viridiplantae</taxon>
        <taxon>Streptophyta</taxon>
        <taxon>Embryophyta</taxon>
        <taxon>Tracheophyta</taxon>
        <taxon>Spermatophyta</taxon>
        <taxon>Magnoliopsida</taxon>
        <taxon>eudicotyledons</taxon>
        <taxon>Gunneridae</taxon>
        <taxon>Pentapetalae</taxon>
        <taxon>asterids</taxon>
        <taxon>Ericales</taxon>
        <taxon>Ericaceae</taxon>
        <taxon>Ericoideae</taxon>
        <taxon>Rhodoreae</taxon>
        <taxon>Rhododendron</taxon>
    </lineage>
</organism>
<accession>A0ACC0PFR7</accession>
<dbReference type="EMBL" id="CM046390">
    <property type="protein sequence ID" value="KAI8563608.1"/>
    <property type="molecule type" value="Genomic_DNA"/>
</dbReference>
<reference evidence="1" key="1">
    <citation type="submission" date="2022-02" db="EMBL/GenBank/DDBJ databases">
        <title>Plant Genome Project.</title>
        <authorList>
            <person name="Zhang R.-G."/>
        </authorList>
    </citation>
    <scope>NUCLEOTIDE SEQUENCE</scope>
    <source>
        <strain evidence="1">AT1</strain>
    </source>
</reference>
<gene>
    <name evidence="1" type="ORF">RHMOL_Rhmol03G0122600</name>
</gene>
<protein>
    <submittedName>
        <fullName evidence="1">Uncharacterized protein</fullName>
    </submittedName>
</protein>
<evidence type="ECO:0000313" key="1">
    <source>
        <dbReference type="EMBL" id="KAI8563608.1"/>
    </source>
</evidence>
<sequence length="529" mass="58328">MGKQKSARKLSLRDFHDHICNDSSLSDVEVVSIVDEDSDFEVANEATIEVPKLPPQTSEAWPALKSPIVPGDKSTTLSGATAMSVEGNKLAGMNAWSSPITSPTKATKKGKLSKQLKKVPVVYENGKVMIPSTIAENGALKWKNAIVGSFVDKRLSYYQVSSWAHREWKINTEDVVTLDNGFFVFKFKDEEVVDSIIENGPYFCGGKHVILVRWHPGMHLTKGAFSSVPVWVKLYNVPLECWNDEGLSYIASHIGNPLYPDEFTREHSRLTFARVCIEVEATKEIPESFVVDLGYGKPFEIRVEVPWKPQACKVCKTFGHTTNACPKPRVPPPSLEWKVKEKVGEEVLVNQEQIAKARDNGEKAWIEVKKKYGQSTPGTSLAVSSHCHAPSTSKQVGALESCEALCVSSVVKGPNNGDKGVVPSPVVVSPSYFEVLKSSDAISSVVEQVSRTSPSMLIHDPVCERQPANDTVALRRSARFREPPRIPLEGDFIGPNAPNPRVGDPSSPRGETKRKLKEKIKMLKATRTK</sequence>
<comment type="caution">
    <text evidence="1">The sequence shown here is derived from an EMBL/GenBank/DDBJ whole genome shotgun (WGS) entry which is preliminary data.</text>
</comment>